<keyword evidence="3" id="KW-0106">Calcium</keyword>
<keyword evidence="4" id="KW-0256">Endoplasmic reticulum</keyword>
<name>A0AAE0MSG4_9PEZI</name>
<comment type="similarity">
    <text evidence="2 4">Belongs to the MscS (TC 1.A.23) family.</text>
</comment>
<feature type="compositionally biased region" description="Low complexity" evidence="5">
    <location>
        <begin position="1014"/>
        <end position="1085"/>
    </location>
</feature>
<dbReference type="InterPro" id="IPR058650">
    <property type="entry name" value="Msy1/2-like"/>
</dbReference>
<keyword evidence="9" id="KW-1185">Reference proteome</keyword>
<dbReference type="InterPro" id="IPR002048">
    <property type="entry name" value="EF_hand_dom"/>
</dbReference>
<sequence length="1085" mass="118294">MSLRSTRQPKSPTGHRGFCHIPSNPDSDVEEMEPNDIPLRPIRTNASTASRSSTGARKADQTLSNTLGTVDSSPTEKHGLFHKSSKSSRRQAGPSGRRRVRDLSRPGTNMSEDQKLNALGRFYRKVVSFPFVTRYLIYIIPIAFLLAIPLFVLPFTGNVDNIQLGTSDSDKENYTLFWLFLWIEISWLSLWTAKLVAHVLPSVFMFLCGVVSAGTRKYANVLAALEINLSLFLWLLASWLVFKFRFTDDSIEWVHTIKRILLSLFISFGVLLGEKAIVQVISISYHQRSFANRIQDSKRDIYLLGLLYEASRTLFPMYCPEFADEDYVINDSINALLMHNRTEKMHPGGTSTPMRIVGDVHRIGDKITSVFGNIASEITGKNVFNPTSAHSIVIEALEKVRSSEAMARRIWMSFAAEGEESLLLDDIIEVLGPHHREEAEECFNAIDADQNGDISLDEMIRKVVDIGKERKAIAHSMKDISQALTVFDKVLLFVVLIIVIIIFLVVFQSSFVTTLATAGTTLLSLSFVFAVTTQEFLGSCIFLFVKHPYDVGDRVDIMGPAAEQLIVEKISLLYTVFTRIDKMQVVQVPNIQLNNLWIENVTRSKAMKETVDVAVSYDTSFEDIELLRLELEKFVRSSENSRDFQPDITIMINDVGNLDKMTLKIQIKHKSNWHNEAVRCTRRSKFMCALALALKAVPINGPGGGGEPLGGPTNPAYSVTVTDDFAAMARGKADKDKEAAKMVTKLRQQDSVHTPGSGSGKTGTSKMEAEQQAVANINASDPVAEALDDWGYDRATLRSRDASPVGRAGDDASSSIARRDYLYPRESQRGRRKPGDGLPPGNRSLSVHVTRPSVGGGLGSIRSPNTGRRSNLSFDVERGEAGFSPDTYNYGQGYAGQGQPGPSMSQYAGAAYAAQQNQQPMSPSSPIASGGLYAGQSALSPHSQQPQAPQPVYTTPGATATTIPPPQTLPAPSPMTLSPTPAAGPSGPNGTGGPVGARPRGASMSNPTAGVSRPTTTTAPPQGQTQQAQQGQPQAQAQQQAQQQGQPPQPQLPGNLAQQAAAAATGSDLTQTQTSQNQGQNQGQR</sequence>
<feature type="transmembrane region" description="Helical" evidence="6">
    <location>
        <begin position="218"/>
        <end position="240"/>
    </location>
</feature>
<feature type="transmembrane region" description="Helical" evidence="6">
    <location>
        <begin position="260"/>
        <end position="285"/>
    </location>
</feature>
<evidence type="ECO:0000256" key="3">
    <source>
        <dbReference type="ARBA" id="ARBA00022837"/>
    </source>
</evidence>
<dbReference type="Gene3D" id="1.10.238.10">
    <property type="entry name" value="EF-hand"/>
    <property type="match status" value="1"/>
</dbReference>
<dbReference type="GO" id="GO:0005262">
    <property type="term" value="F:calcium channel activity"/>
    <property type="evidence" value="ECO:0007669"/>
    <property type="project" value="TreeGrafter"/>
</dbReference>
<evidence type="ECO:0000256" key="2">
    <source>
        <dbReference type="ARBA" id="ARBA00008017"/>
    </source>
</evidence>
<comment type="subcellular location">
    <subcellularLocation>
        <location evidence="1">Endomembrane system</location>
        <topology evidence="1">Multi-pass membrane protein</topology>
    </subcellularLocation>
    <subcellularLocation>
        <location evidence="4">Endoplasmic reticulum membrane</location>
    </subcellularLocation>
</comment>
<reference evidence="8" key="2">
    <citation type="submission" date="2023-06" db="EMBL/GenBank/DDBJ databases">
        <authorList>
            <consortium name="Lawrence Berkeley National Laboratory"/>
            <person name="Haridas S."/>
            <person name="Hensen N."/>
            <person name="Bonometti L."/>
            <person name="Westerberg I."/>
            <person name="Brannstrom I.O."/>
            <person name="Guillou S."/>
            <person name="Cros-Aarteil S."/>
            <person name="Calhoun S."/>
            <person name="Kuo A."/>
            <person name="Mondo S."/>
            <person name="Pangilinan J."/>
            <person name="Riley R."/>
            <person name="Labutti K."/>
            <person name="Andreopoulos B."/>
            <person name="Lipzen A."/>
            <person name="Chen C."/>
            <person name="Yanf M."/>
            <person name="Daum C."/>
            <person name="Ng V."/>
            <person name="Clum A."/>
            <person name="Steindorff A."/>
            <person name="Ohm R."/>
            <person name="Martin F."/>
            <person name="Silar P."/>
            <person name="Natvig D."/>
            <person name="Lalanne C."/>
            <person name="Gautier V."/>
            <person name="Ament-Velasquez S.L."/>
            <person name="Kruys A."/>
            <person name="Hutchinson M.I."/>
            <person name="Powell A.J."/>
            <person name="Barry K."/>
            <person name="Miller A.N."/>
            <person name="Grigoriev I.V."/>
            <person name="Debuchy R."/>
            <person name="Gladieux P."/>
            <person name="Thoren M.H."/>
            <person name="Johannesson H."/>
        </authorList>
    </citation>
    <scope>NUCLEOTIDE SEQUENCE</scope>
    <source>
        <strain evidence="8">CBS 560.94</strain>
    </source>
</reference>
<keyword evidence="6" id="KW-0812">Transmembrane</keyword>
<dbReference type="GO" id="GO:0006874">
    <property type="term" value="P:intracellular calcium ion homeostasis"/>
    <property type="evidence" value="ECO:0007669"/>
    <property type="project" value="TreeGrafter"/>
</dbReference>
<dbReference type="SUPFAM" id="SSF50182">
    <property type="entry name" value="Sm-like ribonucleoproteins"/>
    <property type="match status" value="1"/>
</dbReference>
<dbReference type="SUPFAM" id="SSF47473">
    <property type="entry name" value="EF-hand"/>
    <property type="match status" value="1"/>
</dbReference>
<feature type="transmembrane region" description="Helical" evidence="6">
    <location>
        <begin position="490"/>
        <end position="511"/>
    </location>
</feature>
<dbReference type="PANTHER" id="PTHR31323">
    <property type="entry name" value="MECHANOSENSITIVE ION CHANNEL PROTEIN MSY2"/>
    <property type="match status" value="1"/>
</dbReference>
<evidence type="ECO:0000313" key="9">
    <source>
        <dbReference type="Proteomes" id="UP001278500"/>
    </source>
</evidence>
<feature type="compositionally biased region" description="Polar residues" evidence="5">
    <location>
        <begin position="1"/>
        <end position="11"/>
    </location>
</feature>
<accession>A0AAE0MSG4</accession>
<dbReference type="PIRSF" id="PIRSF017209">
    <property type="entry name" value="Memb_At2g17000_prd"/>
    <property type="match status" value="1"/>
</dbReference>
<keyword evidence="6" id="KW-1133">Transmembrane helix</keyword>
<dbReference type="InterPro" id="IPR006685">
    <property type="entry name" value="MscS_channel_2nd"/>
</dbReference>
<feature type="transmembrane region" description="Helical" evidence="6">
    <location>
        <begin position="135"/>
        <end position="156"/>
    </location>
</feature>
<dbReference type="EMBL" id="JAUEPP010000004">
    <property type="protein sequence ID" value="KAK3344587.1"/>
    <property type="molecule type" value="Genomic_DNA"/>
</dbReference>
<evidence type="ECO:0000256" key="1">
    <source>
        <dbReference type="ARBA" id="ARBA00004127"/>
    </source>
</evidence>
<protein>
    <recommendedName>
        <fullName evidence="4">Mechanosensitive ion channel protein</fullName>
    </recommendedName>
</protein>
<feature type="compositionally biased region" description="Low complexity" evidence="5">
    <location>
        <begin position="936"/>
        <end position="962"/>
    </location>
</feature>
<evidence type="ECO:0000259" key="7">
    <source>
        <dbReference type="PROSITE" id="PS50222"/>
    </source>
</evidence>
<feature type="compositionally biased region" description="Low complexity" evidence="5">
    <location>
        <begin position="43"/>
        <end position="56"/>
    </location>
</feature>
<dbReference type="Proteomes" id="UP001278500">
    <property type="component" value="Unassembled WGS sequence"/>
</dbReference>
<evidence type="ECO:0000256" key="4">
    <source>
        <dbReference type="PIRNR" id="PIRNR017209"/>
    </source>
</evidence>
<feature type="compositionally biased region" description="Polar residues" evidence="5">
    <location>
        <begin position="61"/>
        <end position="73"/>
    </location>
</feature>
<dbReference type="GeneID" id="87865379"/>
<organism evidence="8 9">
    <name type="scientific">Neurospora tetraspora</name>
    <dbReference type="NCBI Taxonomy" id="94610"/>
    <lineage>
        <taxon>Eukaryota</taxon>
        <taxon>Fungi</taxon>
        <taxon>Dikarya</taxon>
        <taxon>Ascomycota</taxon>
        <taxon>Pezizomycotina</taxon>
        <taxon>Sordariomycetes</taxon>
        <taxon>Sordariomycetidae</taxon>
        <taxon>Sordariales</taxon>
        <taxon>Sordariaceae</taxon>
        <taxon>Neurospora</taxon>
    </lineage>
</organism>
<feature type="region of interest" description="Disordered" evidence="5">
    <location>
        <begin position="1"/>
        <end position="111"/>
    </location>
</feature>
<dbReference type="PROSITE" id="PS00018">
    <property type="entry name" value="EF_HAND_1"/>
    <property type="match status" value="1"/>
</dbReference>
<dbReference type="GO" id="GO:0005509">
    <property type="term" value="F:calcium ion binding"/>
    <property type="evidence" value="ECO:0007669"/>
    <property type="project" value="InterPro"/>
</dbReference>
<evidence type="ECO:0000256" key="6">
    <source>
        <dbReference type="SAM" id="Phobius"/>
    </source>
</evidence>
<proteinExistence type="inferred from homology"/>
<feature type="region of interest" description="Disordered" evidence="5">
    <location>
        <begin position="736"/>
        <end position="768"/>
    </location>
</feature>
<dbReference type="PROSITE" id="PS50222">
    <property type="entry name" value="EF_HAND_2"/>
    <property type="match status" value="1"/>
</dbReference>
<dbReference type="GO" id="GO:0005789">
    <property type="term" value="C:endoplasmic reticulum membrane"/>
    <property type="evidence" value="ECO:0007669"/>
    <property type="project" value="UniProtKB-SubCell"/>
</dbReference>
<dbReference type="PANTHER" id="PTHR31323:SF14">
    <property type="entry name" value="MECHANOSENSITIVE ION CHANNEL PROTEIN MSY2"/>
    <property type="match status" value="1"/>
</dbReference>
<comment type="caution">
    <text evidence="8">The sequence shown here is derived from an EMBL/GenBank/DDBJ whole genome shotgun (WGS) entry which is preliminary data.</text>
</comment>
<feature type="compositionally biased region" description="Low complexity" evidence="5">
    <location>
        <begin position="900"/>
        <end position="926"/>
    </location>
</feature>
<feature type="compositionally biased region" description="Basic and acidic residues" evidence="5">
    <location>
        <begin position="817"/>
        <end position="835"/>
    </location>
</feature>
<dbReference type="InterPro" id="IPR016688">
    <property type="entry name" value="MscS-like_plants/fungi"/>
</dbReference>
<evidence type="ECO:0000313" key="8">
    <source>
        <dbReference type="EMBL" id="KAK3344587.1"/>
    </source>
</evidence>
<dbReference type="InterPro" id="IPR010920">
    <property type="entry name" value="LSM_dom_sf"/>
</dbReference>
<dbReference type="InterPro" id="IPR011992">
    <property type="entry name" value="EF-hand-dom_pair"/>
</dbReference>
<dbReference type="RefSeq" id="XP_062681200.1">
    <property type="nucleotide sequence ID" value="XM_062828225.1"/>
</dbReference>
<keyword evidence="4 6" id="KW-0472">Membrane</keyword>
<feature type="compositionally biased region" description="Pro residues" evidence="5">
    <location>
        <begin position="963"/>
        <end position="973"/>
    </location>
</feature>
<dbReference type="Pfam" id="PF00924">
    <property type="entry name" value="MS_channel_2nd"/>
    <property type="match status" value="1"/>
</dbReference>
<reference evidence="8" key="1">
    <citation type="journal article" date="2023" name="Mol. Phylogenet. Evol.">
        <title>Genome-scale phylogeny and comparative genomics of the fungal order Sordariales.</title>
        <authorList>
            <person name="Hensen N."/>
            <person name="Bonometti L."/>
            <person name="Westerberg I."/>
            <person name="Brannstrom I.O."/>
            <person name="Guillou S."/>
            <person name="Cros-Aarteil S."/>
            <person name="Calhoun S."/>
            <person name="Haridas S."/>
            <person name="Kuo A."/>
            <person name="Mondo S."/>
            <person name="Pangilinan J."/>
            <person name="Riley R."/>
            <person name="LaButti K."/>
            <person name="Andreopoulos B."/>
            <person name="Lipzen A."/>
            <person name="Chen C."/>
            <person name="Yan M."/>
            <person name="Daum C."/>
            <person name="Ng V."/>
            <person name="Clum A."/>
            <person name="Steindorff A."/>
            <person name="Ohm R.A."/>
            <person name="Martin F."/>
            <person name="Silar P."/>
            <person name="Natvig D.O."/>
            <person name="Lalanne C."/>
            <person name="Gautier V."/>
            <person name="Ament-Velasquez S.L."/>
            <person name="Kruys A."/>
            <person name="Hutchinson M.I."/>
            <person name="Powell A.J."/>
            <person name="Barry K."/>
            <person name="Miller A.N."/>
            <person name="Grigoriev I.V."/>
            <person name="Debuchy R."/>
            <person name="Gladieux P."/>
            <person name="Hiltunen Thoren M."/>
            <person name="Johannesson H."/>
        </authorList>
    </citation>
    <scope>NUCLEOTIDE SEQUENCE</scope>
    <source>
        <strain evidence="8">CBS 560.94</strain>
    </source>
</reference>
<dbReference type="Pfam" id="PF25886">
    <property type="entry name" value="Msy1"/>
    <property type="match status" value="1"/>
</dbReference>
<gene>
    <name evidence="8" type="ORF">B0H65DRAFT_508467</name>
</gene>
<feature type="region of interest" description="Disordered" evidence="5">
    <location>
        <begin position="800"/>
        <end position="1085"/>
    </location>
</feature>
<dbReference type="InterPro" id="IPR018247">
    <property type="entry name" value="EF_Hand_1_Ca_BS"/>
</dbReference>
<dbReference type="AlphaFoldDB" id="A0AAE0MSG4"/>
<evidence type="ECO:0000256" key="5">
    <source>
        <dbReference type="SAM" id="MobiDB-lite"/>
    </source>
</evidence>
<feature type="compositionally biased region" description="Polar residues" evidence="5">
    <location>
        <begin position="862"/>
        <end position="873"/>
    </location>
</feature>
<feature type="compositionally biased region" description="Basic residues" evidence="5">
    <location>
        <begin position="80"/>
        <end position="89"/>
    </location>
</feature>
<feature type="domain" description="EF-hand" evidence="7">
    <location>
        <begin position="434"/>
        <end position="469"/>
    </location>
</feature>